<dbReference type="PROSITE" id="PS51186">
    <property type="entry name" value="GNAT"/>
    <property type="match status" value="1"/>
</dbReference>
<keyword evidence="3" id="KW-1185">Reference proteome</keyword>
<dbReference type="Pfam" id="PF13302">
    <property type="entry name" value="Acetyltransf_3"/>
    <property type="match status" value="1"/>
</dbReference>
<comment type="caution">
    <text evidence="2">The sequence shown here is derived from an EMBL/GenBank/DDBJ whole genome shotgun (WGS) entry which is preliminary data.</text>
</comment>
<accession>A0ABQ3L3M3</accession>
<protein>
    <recommendedName>
        <fullName evidence="1">N-acetyltransferase domain-containing protein</fullName>
    </recommendedName>
</protein>
<dbReference type="SUPFAM" id="SSF55729">
    <property type="entry name" value="Acyl-CoA N-acyltransferases (Nat)"/>
    <property type="match status" value="1"/>
</dbReference>
<dbReference type="RefSeq" id="WP_189432719.1">
    <property type="nucleotide sequence ID" value="NZ_BNAO01000004.1"/>
</dbReference>
<dbReference type="Gene3D" id="3.40.630.30">
    <property type="match status" value="1"/>
</dbReference>
<evidence type="ECO:0000313" key="2">
    <source>
        <dbReference type="EMBL" id="GHG69399.1"/>
    </source>
</evidence>
<feature type="domain" description="N-acetyltransferase" evidence="1">
    <location>
        <begin position="10"/>
        <end position="171"/>
    </location>
</feature>
<dbReference type="InterPro" id="IPR016181">
    <property type="entry name" value="Acyl_CoA_acyltransferase"/>
</dbReference>
<proteinExistence type="predicted"/>
<evidence type="ECO:0000259" key="1">
    <source>
        <dbReference type="PROSITE" id="PS51186"/>
    </source>
</evidence>
<reference evidence="3" key="1">
    <citation type="journal article" date="2019" name="Int. J. Syst. Evol. Microbiol.">
        <title>The Global Catalogue of Microorganisms (GCM) 10K type strain sequencing project: providing services to taxonomists for standard genome sequencing and annotation.</title>
        <authorList>
            <consortium name="The Broad Institute Genomics Platform"/>
            <consortium name="The Broad Institute Genome Sequencing Center for Infectious Disease"/>
            <person name="Wu L."/>
            <person name="Ma J."/>
        </authorList>
    </citation>
    <scope>NUCLEOTIDE SEQUENCE [LARGE SCALE GENOMIC DNA]</scope>
    <source>
        <strain evidence="3">CGMCC 1.7003</strain>
    </source>
</reference>
<dbReference type="EMBL" id="BNAO01000004">
    <property type="protein sequence ID" value="GHG69399.1"/>
    <property type="molecule type" value="Genomic_DNA"/>
</dbReference>
<dbReference type="NCBIfam" id="TIGR03585">
    <property type="entry name" value="PseH"/>
    <property type="match status" value="1"/>
</dbReference>
<dbReference type="Proteomes" id="UP000659697">
    <property type="component" value="Unassembled WGS sequence"/>
</dbReference>
<dbReference type="InterPro" id="IPR000182">
    <property type="entry name" value="GNAT_dom"/>
</dbReference>
<organism evidence="2 3">
    <name type="scientific">Alishewanella longhuensis</name>
    <dbReference type="NCBI Taxonomy" id="1091037"/>
    <lineage>
        <taxon>Bacteria</taxon>
        <taxon>Pseudomonadati</taxon>
        <taxon>Pseudomonadota</taxon>
        <taxon>Gammaproteobacteria</taxon>
        <taxon>Alteromonadales</taxon>
        <taxon>Alteromonadaceae</taxon>
        <taxon>Alishewanella</taxon>
    </lineage>
</organism>
<name>A0ABQ3L3M3_9ALTE</name>
<sequence length="194" mass="22353">MTASKRYPDSHFVPLTEQHLEQVWLWRNQPQIQRNMHNASAISWQQHLSWYHSRSIDGSKPFFIFLQDGRAIGVLNFQPHSAGTLEWGCYLGEDDVWPGSGLLLEIAALDYAASQRSVHTLYAEVLSFNHSVLKMHRLFGYRQLADKPGGSRDNIEYVVNTFHYPLAQWQKNRGMILSKLPKQISSAAQQIQFN</sequence>
<dbReference type="InterPro" id="IPR020036">
    <property type="entry name" value="PseH"/>
</dbReference>
<evidence type="ECO:0000313" key="3">
    <source>
        <dbReference type="Proteomes" id="UP000659697"/>
    </source>
</evidence>
<gene>
    <name evidence="2" type="ORF">GCM10010919_19310</name>
</gene>